<keyword evidence="3" id="KW-1185">Reference proteome</keyword>
<dbReference type="EMBL" id="KV014897">
    <property type="protein sequence ID" value="KZV21373.1"/>
    <property type="molecule type" value="Genomic_DNA"/>
</dbReference>
<dbReference type="Proteomes" id="UP000250235">
    <property type="component" value="Unassembled WGS sequence"/>
</dbReference>
<name>A0A2Z7AHT0_9LAMI</name>
<proteinExistence type="predicted"/>
<dbReference type="AlphaFoldDB" id="A0A2Z7AHT0"/>
<accession>A0A2Z7AHT0</accession>
<reference evidence="2 3" key="1">
    <citation type="journal article" date="2015" name="Proc. Natl. Acad. Sci. U.S.A.">
        <title>The resurrection genome of Boea hygrometrica: A blueprint for survival of dehydration.</title>
        <authorList>
            <person name="Xiao L."/>
            <person name="Yang G."/>
            <person name="Zhang L."/>
            <person name="Yang X."/>
            <person name="Zhao S."/>
            <person name="Ji Z."/>
            <person name="Zhou Q."/>
            <person name="Hu M."/>
            <person name="Wang Y."/>
            <person name="Chen M."/>
            <person name="Xu Y."/>
            <person name="Jin H."/>
            <person name="Xiao X."/>
            <person name="Hu G."/>
            <person name="Bao F."/>
            <person name="Hu Y."/>
            <person name="Wan P."/>
            <person name="Li L."/>
            <person name="Deng X."/>
            <person name="Kuang T."/>
            <person name="Xiang C."/>
            <person name="Zhu J.K."/>
            <person name="Oliver M.J."/>
            <person name="He Y."/>
        </authorList>
    </citation>
    <scope>NUCLEOTIDE SEQUENCE [LARGE SCALE GENOMIC DNA]</scope>
    <source>
        <strain evidence="3">cv. XS01</strain>
    </source>
</reference>
<sequence length="636" mass="71056">MEDPLLTRSDDIIVGIAERSTAVNDEDDNIDGDENEIARKMASFTAPQQLLKEPLRSGEDDDMSRSKQPSKIIETEESEKDKEIEPGTADDLSLAKDVATMIDSEDAESLSKALAITEKPSPSDEELMPLEDILKQIPTYVMLPSVTAAEFTRIKFAHDIKIPEVNQGDWYKANLPRIATSDKGKAPLVEDQAKGHPAREMFSLISADTDFLVKLREKVIADVVSFFHSFSLSKLADLDSVKDIIVKEKQILAWAETDSLETAVRRQEYIIAKYREMLLRKFLESHRQNFKAGQPSQDIVAVSTVVDIAVDPADFVGVFRRGTDVHMILSDLSSSSSRSTHPDPEVSASVSQRHLDTDLFSQNPSTTDSRILFTADDVLLRDEQGDEQILLTTPNLIDSFAQLRRSINHMKFEQIRQKDDGEKLKDMILMEIRSLEKKLTGMLEQQDNLYRYEGAFSVKTIPFKPSSKKKEMKVEYRLLNDIMAKSLAAKSASMVSTPGKQSQGYGVQLSLLLEKLVKPELGESVALNTLKVLNTKSVHTYLKKTQASVHIATGGSKISEDKPVGVAELKKTQVVKIKKAESIIKANNSAGKFQMSLKHHAQPISRWKSSIRDIRARQPSQLGGLQARQLSRPPLR</sequence>
<evidence type="ECO:0000256" key="1">
    <source>
        <dbReference type="SAM" id="MobiDB-lite"/>
    </source>
</evidence>
<gene>
    <name evidence="2" type="ORF">F511_22777</name>
</gene>
<protein>
    <submittedName>
        <fullName evidence="2">Splicing factor 3B subunit</fullName>
    </submittedName>
</protein>
<feature type="region of interest" description="Disordered" evidence="1">
    <location>
        <begin position="42"/>
        <end position="86"/>
    </location>
</feature>
<evidence type="ECO:0000313" key="3">
    <source>
        <dbReference type="Proteomes" id="UP000250235"/>
    </source>
</evidence>
<feature type="region of interest" description="Disordered" evidence="1">
    <location>
        <begin position="332"/>
        <end position="362"/>
    </location>
</feature>
<organism evidence="2 3">
    <name type="scientific">Dorcoceras hygrometricum</name>
    <dbReference type="NCBI Taxonomy" id="472368"/>
    <lineage>
        <taxon>Eukaryota</taxon>
        <taxon>Viridiplantae</taxon>
        <taxon>Streptophyta</taxon>
        <taxon>Embryophyta</taxon>
        <taxon>Tracheophyta</taxon>
        <taxon>Spermatophyta</taxon>
        <taxon>Magnoliopsida</taxon>
        <taxon>eudicotyledons</taxon>
        <taxon>Gunneridae</taxon>
        <taxon>Pentapetalae</taxon>
        <taxon>asterids</taxon>
        <taxon>lamiids</taxon>
        <taxon>Lamiales</taxon>
        <taxon>Gesneriaceae</taxon>
        <taxon>Didymocarpoideae</taxon>
        <taxon>Trichosporeae</taxon>
        <taxon>Loxocarpinae</taxon>
        <taxon>Dorcoceras</taxon>
    </lineage>
</organism>
<evidence type="ECO:0000313" key="2">
    <source>
        <dbReference type="EMBL" id="KZV21373.1"/>
    </source>
</evidence>